<dbReference type="InterPro" id="IPR036397">
    <property type="entry name" value="RNaseH_sf"/>
</dbReference>
<name>E3NGD8_CAERE</name>
<evidence type="ECO:0000313" key="2">
    <source>
        <dbReference type="EMBL" id="EFO97057.1"/>
    </source>
</evidence>
<dbReference type="GO" id="GO:0008408">
    <property type="term" value="F:3'-5' exonuclease activity"/>
    <property type="evidence" value="ECO:0007669"/>
    <property type="project" value="InterPro"/>
</dbReference>
<dbReference type="InterPro" id="IPR002562">
    <property type="entry name" value="3'-5'_exonuclease_dom"/>
</dbReference>
<dbReference type="eggNOG" id="ENOG502RT6W">
    <property type="taxonomic scope" value="Eukaryota"/>
</dbReference>
<dbReference type="Proteomes" id="UP000008281">
    <property type="component" value="Unassembled WGS sequence"/>
</dbReference>
<dbReference type="GO" id="GO:0003676">
    <property type="term" value="F:nucleic acid binding"/>
    <property type="evidence" value="ECO:0007669"/>
    <property type="project" value="InterPro"/>
</dbReference>
<organism evidence="3">
    <name type="scientific">Caenorhabditis remanei</name>
    <name type="common">Caenorhabditis vulgaris</name>
    <dbReference type="NCBI Taxonomy" id="31234"/>
    <lineage>
        <taxon>Eukaryota</taxon>
        <taxon>Metazoa</taxon>
        <taxon>Ecdysozoa</taxon>
        <taxon>Nematoda</taxon>
        <taxon>Chromadorea</taxon>
        <taxon>Rhabditida</taxon>
        <taxon>Rhabditina</taxon>
        <taxon>Rhabditomorpha</taxon>
        <taxon>Rhabditoidea</taxon>
        <taxon>Rhabditidae</taxon>
        <taxon>Peloderinae</taxon>
        <taxon>Caenorhabditis</taxon>
    </lineage>
</organism>
<dbReference type="InParanoid" id="E3NGD8"/>
<dbReference type="HOGENOM" id="CLU_054835_0_0_1"/>
<keyword evidence="3" id="KW-1185">Reference proteome</keyword>
<dbReference type="STRING" id="31234.E3NGD8"/>
<accession>E3NGD8</accession>
<dbReference type="InterPro" id="IPR012337">
    <property type="entry name" value="RNaseH-like_sf"/>
</dbReference>
<feature type="domain" description="3'-5' exonuclease" evidence="1">
    <location>
        <begin position="254"/>
        <end position="299"/>
    </location>
</feature>
<dbReference type="GO" id="GO:0006139">
    <property type="term" value="P:nucleobase-containing compound metabolic process"/>
    <property type="evidence" value="ECO:0007669"/>
    <property type="project" value="InterPro"/>
</dbReference>
<protein>
    <recommendedName>
        <fullName evidence="1">3'-5' exonuclease domain-containing protein</fullName>
    </recommendedName>
</protein>
<dbReference type="Gene3D" id="3.30.420.10">
    <property type="entry name" value="Ribonuclease H-like superfamily/Ribonuclease H"/>
    <property type="match status" value="1"/>
</dbReference>
<proteinExistence type="predicted"/>
<sequence>MSPSSFNPTPMIPPPMTAAKRQGMVLGLLNNKLTRGAIYSPGAIADLLHFGGRYGFDGVIGGKIMNLIRTHSQRLNIEEPMYNTMEAVLLHDSDRAYHALRGEAQKVDGQIIYDELNYIDHHITCDFAEIMDIMRNEMRVASSWPLYLDTEGSYSELLNGSKLALITLFDVDSRTVYLFRVHRMSYDQLQTIQRELKIVAYITQELSLHRMSYDQLQTIQRELKIVANNRRIVSFGPETTIKCPTSNIQRHPRLSLQAAADQIRVPISKSETMSNWCGAQLRDDQIQYAAMDAIVLHNINIGTTLDWSYSPPRPSRPDISPRFFDPVAPTPTQMHKVAEIRFEMMEVVDWIWDVTIINILEATNTQLGLATGERSWEIEVSKQVHILEDVKEELGDQRKSRERIGWTIEALRGVLEHS</sequence>
<dbReference type="Pfam" id="PF01612">
    <property type="entry name" value="DNA_pol_A_exo1"/>
    <property type="match status" value="1"/>
</dbReference>
<evidence type="ECO:0000259" key="1">
    <source>
        <dbReference type="Pfam" id="PF01612"/>
    </source>
</evidence>
<dbReference type="AlphaFoldDB" id="E3NGD8"/>
<gene>
    <name evidence="2" type="ORF">CRE_25898</name>
</gene>
<evidence type="ECO:0000313" key="3">
    <source>
        <dbReference type="Proteomes" id="UP000008281"/>
    </source>
</evidence>
<dbReference type="SUPFAM" id="SSF53098">
    <property type="entry name" value="Ribonuclease H-like"/>
    <property type="match status" value="1"/>
</dbReference>
<dbReference type="EMBL" id="DS268653">
    <property type="protein sequence ID" value="EFO97057.1"/>
    <property type="molecule type" value="Genomic_DNA"/>
</dbReference>
<reference evidence="2" key="1">
    <citation type="submission" date="2007-07" db="EMBL/GenBank/DDBJ databases">
        <title>PCAP assembly of the Caenorhabditis remanei genome.</title>
        <authorList>
            <consortium name="The Caenorhabditis remanei Sequencing Consortium"/>
            <person name="Wilson R.K."/>
        </authorList>
    </citation>
    <scope>NUCLEOTIDE SEQUENCE [LARGE SCALE GENOMIC DNA]</scope>
    <source>
        <strain evidence="2">PB4641</strain>
    </source>
</reference>
<dbReference type="OrthoDB" id="10261556at2759"/>